<protein>
    <submittedName>
        <fullName evidence="2">Uncharacterized protein</fullName>
    </submittedName>
</protein>
<sequence length="233" mass="24702">MQHVVVRGRAAYEAREVPEPHVPQARNVLHRRVKVLVRQLFDVFDRREAAGEEEAVVAVTEEADGAGRPQLDIGEAELPGGLHGEIHDDVGDDAGHGRAACVEVREEAAEWPEAGLRGGLAQRRDVLRDVVVVGRRQAVRDGGEAEARDAGHLGGATGADEVGVVVLGVDEGDVEAAGVEHPGHVEHGDDVPLCVTSSSSDGGRPSGMVAKQKPGTPATSAGPRERTRWAWLY</sequence>
<dbReference type="eggNOG" id="ENOG502R72Y">
    <property type="taxonomic scope" value="Eukaryota"/>
</dbReference>
<evidence type="ECO:0000313" key="2">
    <source>
        <dbReference type="EMBL" id="EMS63338.1"/>
    </source>
</evidence>
<feature type="compositionally biased region" description="Basic and acidic residues" evidence="1">
    <location>
        <begin position="223"/>
        <end position="233"/>
    </location>
</feature>
<accession>M7ZJD3</accession>
<evidence type="ECO:0000256" key="1">
    <source>
        <dbReference type="SAM" id="MobiDB-lite"/>
    </source>
</evidence>
<organism evidence="2">
    <name type="scientific">Triticum urartu</name>
    <name type="common">Red wild einkorn</name>
    <name type="synonym">Crithodium urartu</name>
    <dbReference type="NCBI Taxonomy" id="4572"/>
    <lineage>
        <taxon>Eukaryota</taxon>
        <taxon>Viridiplantae</taxon>
        <taxon>Streptophyta</taxon>
        <taxon>Embryophyta</taxon>
        <taxon>Tracheophyta</taxon>
        <taxon>Spermatophyta</taxon>
        <taxon>Magnoliopsida</taxon>
        <taxon>Liliopsida</taxon>
        <taxon>Poales</taxon>
        <taxon>Poaceae</taxon>
        <taxon>BOP clade</taxon>
        <taxon>Pooideae</taxon>
        <taxon>Triticodae</taxon>
        <taxon>Triticeae</taxon>
        <taxon>Triticinae</taxon>
        <taxon>Triticum</taxon>
    </lineage>
</organism>
<feature type="region of interest" description="Disordered" evidence="1">
    <location>
        <begin position="197"/>
        <end position="233"/>
    </location>
</feature>
<proteinExistence type="predicted"/>
<dbReference type="AlphaFoldDB" id="M7ZJD3"/>
<name>M7ZJD3_TRIUA</name>
<dbReference type="EMBL" id="KD070464">
    <property type="protein sequence ID" value="EMS63338.1"/>
    <property type="molecule type" value="Genomic_DNA"/>
</dbReference>
<reference evidence="2" key="1">
    <citation type="journal article" date="2013" name="Nature">
        <title>Draft genome of the wheat A-genome progenitor Triticum urartu.</title>
        <authorList>
            <person name="Ling H.Q."/>
            <person name="Zhao S."/>
            <person name="Liu D."/>
            <person name="Wang J."/>
            <person name="Sun H."/>
            <person name="Zhang C."/>
            <person name="Fan H."/>
            <person name="Li D."/>
            <person name="Dong L."/>
            <person name="Tao Y."/>
            <person name="Gao C."/>
            <person name="Wu H."/>
            <person name="Li Y."/>
            <person name="Cui Y."/>
            <person name="Guo X."/>
            <person name="Zheng S."/>
            <person name="Wang B."/>
            <person name="Yu K."/>
            <person name="Liang Q."/>
            <person name="Yang W."/>
            <person name="Lou X."/>
            <person name="Chen J."/>
            <person name="Feng M."/>
            <person name="Jian J."/>
            <person name="Zhang X."/>
            <person name="Luo G."/>
            <person name="Jiang Y."/>
            <person name="Liu J."/>
            <person name="Wang Z."/>
            <person name="Sha Y."/>
            <person name="Zhang B."/>
            <person name="Wu H."/>
            <person name="Tang D."/>
            <person name="Shen Q."/>
            <person name="Xue P."/>
            <person name="Zou S."/>
            <person name="Wang X."/>
            <person name="Liu X."/>
            <person name="Wang F."/>
            <person name="Yang Y."/>
            <person name="An X."/>
            <person name="Dong Z."/>
            <person name="Zhang K."/>
            <person name="Zhang X."/>
            <person name="Luo M.C."/>
            <person name="Dvorak J."/>
            <person name="Tong Y."/>
            <person name="Wang J."/>
            <person name="Yang H."/>
            <person name="Li Z."/>
            <person name="Wang D."/>
            <person name="Zhang A."/>
            <person name="Wang J."/>
        </authorList>
    </citation>
    <scope>NUCLEOTIDE SEQUENCE</scope>
</reference>
<gene>
    <name evidence="2" type="ORF">TRIUR3_00511</name>
</gene>